<dbReference type="InterPro" id="IPR036390">
    <property type="entry name" value="WH_DNA-bd_sf"/>
</dbReference>
<feature type="domain" description="HTH lysR-type" evidence="5">
    <location>
        <begin position="7"/>
        <end position="64"/>
    </location>
</feature>
<dbReference type="PANTHER" id="PTHR30537:SF26">
    <property type="entry name" value="GLYCINE CLEAVAGE SYSTEM TRANSCRIPTIONAL ACTIVATOR"/>
    <property type="match status" value="1"/>
</dbReference>
<comment type="caution">
    <text evidence="6">The sequence shown here is derived from an EMBL/GenBank/DDBJ whole genome shotgun (WGS) entry which is preliminary data.</text>
</comment>
<dbReference type="GO" id="GO:0043565">
    <property type="term" value="F:sequence-specific DNA binding"/>
    <property type="evidence" value="ECO:0007669"/>
    <property type="project" value="TreeGrafter"/>
</dbReference>
<dbReference type="InterPro" id="IPR000847">
    <property type="entry name" value="LysR_HTH_N"/>
</dbReference>
<evidence type="ECO:0000256" key="3">
    <source>
        <dbReference type="ARBA" id="ARBA00023125"/>
    </source>
</evidence>
<dbReference type="PANTHER" id="PTHR30537">
    <property type="entry name" value="HTH-TYPE TRANSCRIPTIONAL REGULATOR"/>
    <property type="match status" value="1"/>
</dbReference>
<dbReference type="SUPFAM" id="SSF53850">
    <property type="entry name" value="Periplasmic binding protein-like II"/>
    <property type="match status" value="1"/>
</dbReference>
<evidence type="ECO:0000259" key="5">
    <source>
        <dbReference type="PROSITE" id="PS50931"/>
    </source>
</evidence>
<dbReference type="RefSeq" id="WP_075628281.1">
    <property type="nucleotide sequence ID" value="NZ_FOAM01000010.1"/>
</dbReference>
<sequence>MKISRQVPLHALRVFEAVARLQSFTRAGEELGLTQTAVSYQIKLLEDHLGEPLFLRRPRQIALTDAAERMLPKIVQGLDLLGEALAAARAPTEEILLIHSPPTFAQQWLTFHLGRFHMLQPSIAVRLKAAGETIDFDRTPGDIAIRWGRGDWPGLCAHFLMRLDFAPVLSPALAESIGGVKNPADLLKLPIISPTDIWWRLWFTAAGVDPGELALRPKNDFGIQSLDAGAALAGQGVAIINPAHYRNDIARGRLIQPFELMCNDGRDYWLVYPERRRHQQKIKAFRDWILAEMAAEDSVDTAMPG</sequence>
<dbReference type="PRINTS" id="PR00039">
    <property type="entry name" value="HTHLYSR"/>
</dbReference>
<accession>A0A1Q9AVG6</accession>
<protein>
    <submittedName>
        <fullName evidence="6">LysR family transcriptional regulator</fullName>
    </submittedName>
</protein>
<evidence type="ECO:0000256" key="1">
    <source>
        <dbReference type="ARBA" id="ARBA00009437"/>
    </source>
</evidence>
<keyword evidence="3" id="KW-0238">DNA-binding</keyword>
<evidence type="ECO:0000256" key="2">
    <source>
        <dbReference type="ARBA" id="ARBA00023015"/>
    </source>
</evidence>
<keyword evidence="4" id="KW-0804">Transcription</keyword>
<name>A0A1Q9AVG6_9HYPH</name>
<proteinExistence type="inferred from homology"/>
<dbReference type="AlphaFoldDB" id="A0A1Q9AVG6"/>
<dbReference type="InterPro" id="IPR036388">
    <property type="entry name" value="WH-like_DNA-bd_sf"/>
</dbReference>
<dbReference type="Proteomes" id="UP000186364">
    <property type="component" value="Unassembled WGS sequence"/>
</dbReference>
<dbReference type="CDD" id="cd08432">
    <property type="entry name" value="PBP2_GcdR_TrpI_HvrB_AmpR_like"/>
    <property type="match status" value="1"/>
</dbReference>
<evidence type="ECO:0000313" key="6">
    <source>
        <dbReference type="EMBL" id="OLP59450.1"/>
    </source>
</evidence>
<keyword evidence="7" id="KW-1185">Reference proteome</keyword>
<reference evidence="6 7" key="1">
    <citation type="submission" date="2016-09" db="EMBL/GenBank/DDBJ databases">
        <title>Rhizobium sp. nov., a novel species isolated from the rice rhizosphere.</title>
        <authorList>
            <person name="Zhao J."/>
            <person name="Zhang X."/>
        </authorList>
    </citation>
    <scope>NUCLEOTIDE SEQUENCE [LARGE SCALE GENOMIC DNA]</scope>
    <source>
        <strain evidence="6 7">1.7048</strain>
    </source>
</reference>
<dbReference type="GO" id="GO:0003700">
    <property type="term" value="F:DNA-binding transcription factor activity"/>
    <property type="evidence" value="ECO:0007669"/>
    <property type="project" value="InterPro"/>
</dbReference>
<dbReference type="PROSITE" id="PS50931">
    <property type="entry name" value="HTH_LYSR"/>
    <property type="match status" value="1"/>
</dbReference>
<comment type="similarity">
    <text evidence="1">Belongs to the LysR transcriptional regulatory family.</text>
</comment>
<dbReference type="Pfam" id="PF03466">
    <property type="entry name" value="LysR_substrate"/>
    <property type="match status" value="1"/>
</dbReference>
<evidence type="ECO:0000256" key="4">
    <source>
        <dbReference type="ARBA" id="ARBA00023163"/>
    </source>
</evidence>
<dbReference type="Pfam" id="PF00126">
    <property type="entry name" value="HTH_1"/>
    <property type="match status" value="1"/>
</dbReference>
<evidence type="ECO:0000313" key="7">
    <source>
        <dbReference type="Proteomes" id="UP000186364"/>
    </source>
</evidence>
<keyword evidence="2" id="KW-0805">Transcription regulation</keyword>
<dbReference type="OrthoDB" id="9793571at2"/>
<dbReference type="SUPFAM" id="SSF46785">
    <property type="entry name" value="Winged helix' DNA-binding domain"/>
    <property type="match status" value="1"/>
</dbReference>
<organism evidence="6 7">
    <name type="scientific">Xaviernesmea oryzae</name>
    <dbReference type="NCBI Taxonomy" id="464029"/>
    <lineage>
        <taxon>Bacteria</taxon>
        <taxon>Pseudomonadati</taxon>
        <taxon>Pseudomonadota</taxon>
        <taxon>Alphaproteobacteria</taxon>
        <taxon>Hyphomicrobiales</taxon>
        <taxon>Rhizobiaceae</taxon>
        <taxon>Rhizobium/Agrobacterium group</taxon>
        <taxon>Xaviernesmea</taxon>
    </lineage>
</organism>
<dbReference type="GO" id="GO:0006351">
    <property type="term" value="P:DNA-templated transcription"/>
    <property type="evidence" value="ECO:0007669"/>
    <property type="project" value="TreeGrafter"/>
</dbReference>
<dbReference type="EMBL" id="MKIP01000052">
    <property type="protein sequence ID" value="OLP59450.1"/>
    <property type="molecule type" value="Genomic_DNA"/>
</dbReference>
<gene>
    <name evidence="6" type="ORF">BJF93_12110</name>
</gene>
<dbReference type="InterPro" id="IPR005119">
    <property type="entry name" value="LysR_subst-bd"/>
</dbReference>
<dbReference type="Gene3D" id="3.40.190.10">
    <property type="entry name" value="Periplasmic binding protein-like II"/>
    <property type="match status" value="2"/>
</dbReference>
<dbReference type="Gene3D" id="1.10.10.10">
    <property type="entry name" value="Winged helix-like DNA-binding domain superfamily/Winged helix DNA-binding domain"/>
    <property type="match status" value="1"/>
</dbReference>
<dbReference type="InterPro" id="IPR058163">
    <property type="entry name" value="LysR-type_TF_proteobact-type"/>
</dbReference>